<dbReference type="Pfam" id="PF13302">
    <property type="entry name" value="Acetyltransf_3"/>
    <property type="match status" value="1"/>
</dbReference>
<dbReference type="PANTHER" id="PTHR43792">
    <property type="entry name" value="GNAT FAMILY, PUTATIVE (AFU_ORTHOLOGUE AFUA_3G00765)-RELATED-RELATED"/>
    <property type="match status" value="1"/>
</dbReference>
<dbReference type="SUPFAM" id="SSF55729">
    <property type="entry name" value="Acyl-CoA N-acyltransferases (Nat)"/>
    <property type="match status" value="1"/>
</dbReference>
<keyword evidence="3" id="KW-1185">Reference proteome</keyword>
<dbReference type="RefSeq" id="WP_091023094.1">
    <property type="nucleotide sequence ID" value="NZ_BKAE01000005.1"/>
</dbReference>
<evidence type="ECO:0000313" key="3">
    <source>
        <dbReference type="Proteomes" id="UP000199004"/>
    </source>
</evidence>
<dbReference type="EMBL" id="FNIC01000001">
    <property type="protein sequence ID" value="SDM59765.1"/>
    <property type="molecule type" value="Genomic_DNA"/>
</dbReference>
<organism evidence="2 3">
    <name type="scientific">Nocardioides szechwanensis</name>
    <dbReference type="NCBI Taxonomy" id="1005944"/>
    <lineage>
        <taxon>Bacteria</taxon>
        <taxon>Bacillati</taxon>
        <taxon>Actinomycetota</taxon>
        <taxon>Actinomycetes</taxon>
        <taxon>Propionibacteriales</taxon>
        <taxon>Nocardioidaceae</taxon>
        <taxon>Nocardioides</taxon>
    </lineage>
</organism>
<keyword evidence="2" id="KW-0808">Transferase</keyword>
<evidence type="ECO:0000313" key="2">
    <source>
        <dbReference type="EMBL" id="SDM59765.1"/>
    </source>
</evidence>
<dbReference type="PANTHER" id="PTHR43792:SF1">
    <property type="entry name" value="N-ACETYLTRANSFERASE DOMAIN-CONTAINING PROTEIN"/>
    <property type="match status" value="1"/>
</dbReference>
<dbReference type="Gene3D" id="3.40.630.30">
    <property type="match status" value="1"/>
</dbReference>
<proteinExistence type="predicted"/>
<sequence length="166" mass="18283">MTLETDRLVLRDWAPDDAPVVLDILSRADVVRWLDDAQPVLLTNLDEARAKIGSWQDLVPPLKQWAIDVRDTGEVVGWVCLVPIPSSDGLVQIGWTLHPDAHGHGYASEAARTVLAHGLASGLPEIRALMIPDNEPSIRVARRLGMRDVGLTDLWYDGPSRVFLAP</sequence>
<feature type="domain" description="N-acetyltransferase" evidence="1">
    <location>
        <begin position="8"/>
        <end position="166"/>
    </location>
</feature>
<dbReference type="PROSITE" id="PS51186">
    <property type="entry name" value="GNAT"/>
    <property type="match status" value="1"/>
</dbReference>
<accession>A0A1G9UJP6</accession>
<reference evidence="3" key="1">
    <citation type="submission" date="2016-10" db="EMBL/GenBank/DDBJ databases">
        <authorList>
            <person name="Varghese N."/>
            <person name="Submissions S."/>
        </authorList>
    </citation>
    <scope>NUCLEOTIDE SEQUENCE [LARGE SCALE GENOMIC DNA]</scope>
    <source>
        <strain evidence="3">CGMCC 1.11147</strain>
    </source>
</reference>
<protein>
    <submittedName>
        <fullName evidence="2">Protein N-acetyltransferase, RimJ/RimL family</fullName>
    </submittedName>
</protein>
<dbReference type="CDD" id="cd04301">
    <property type="entry name" value="NAT_SF"/>
    <property type="match status" value="1"/>
</dbReference>
<dbReference type="OrthoDB" id="3533156at2"/>
<dbReference type="AlphaFoldDB" id="A0A1G9UJP6"/>
<dbReference type="InterPro" id="IPR016181">
    <property type="entry name" value="Acyl_CoA_acyltransferase"/>
</dbReference>
<dbReference type="InterPro" id="IPR051531">
    <property type="entry name" value="N-acetyltransferase"/>
</dbReference>
<gene>
    <name evidence="2" type="ORF">SAMN05192576_0446</name>
</gene>
<dbReference type="Proteomes" id="UP000199004">
    <property type="component" value="Unassembled WGS sequence"/>
</dbReference>
<evidence type="ECO:0000259" key="1">
    <source>
        <dbReference type="PROSITE" id="PS51186"/>
    </source>
</evidence>
<dbReference type="GO" id="GO:0016747">
    <property type="term" value="F:acyltransferase activity, transferring groups other than amino-acyl groups"/>
    <property type="evidence" value="ECO:0007669"/>
    <property type="project" value="InterPro"/>
</dbReference>
<name>A0A1G9UJP6_9ACTN</name>
<dbReference type="STRING" id="1005944.SAMN05192576_0446"/>
<dbReference type="InterPro" id="IPR000182">
    <property type="entry name" value="GNAT_dom"/>
</dbReference>